<dbReference type="GO" id="GO:0003676">
    <property type="term" value="F:nucleic acid binding"/>
    <property type="evidence" value="ECO:0007669"/>
    <property type="project" value="InterPro"/>
</dbReference>
<dbReference type="SUPFAM" id="SSF53098">
    <property type="entry name" value="Ribonuclease H-like"/>
    <property type="match status" value="1"/>
</dbReference>
<dbReference type="InterPro" id="IPR036397">
    <property type="entry name" value="RNaseH_sf"/>
</dbReference>
<protein>
    <recommendedName>
        <fullName evidence="1">Integrase catalytic domain-containing protein</fullName>
    </recommendedName>
</protein>
<dbReference type="Pfam" id="PF03478">
    <property type="entry name" value="Beta-prop_KIB1-4"/>
    <property type="match status" value="1"/>
</dbReference>
<name>A0A834HEV1_RHOSS</name>
<dbReference type="EMBL" id="WJXA01000002">
    <property type="protein sequence ID" value="KAF7151892.1"/>
    <property type="molecule type" value="Genomic_DNA"/>
</dbReference>
<dbReference type="InterPro" id="IPR001584">
    <property type="entry name" value="Integrase_cat-core"/>
</dbReference>
<evidence type="ECO:0000313" key="3">
    <source>
        <dbReference type="Proteomes" id="UP000626092"/>
    </source>
</evidence>
<comment type="caution">
    <text evidence="2">The sequence shown here is derived from an EMBL/GenBank/DDBJ whole genome shotgun (WGS) entry which is preliminary data.</text>
</comment>
<dbReference type="Gene3D" id="3.30.420.10">
    <property type="entry name" value="Ribonuclease H-like superfamily/Ribonuclease H"/>
    <property type="match status" value="1"/>
</dbReference>
<dbReference type="PROSITE" id="PS50994">
    <property type="entry name" value="INTEGRASE"/>
    <property type="match status" value="1"/>
</dbReference>
<evidence type="ECO:0000313" key="2">
    <source>
        <dbReference type="EMBL" id="KAF7151892.1"/>
    </source>
</evidence>
<dbReference type="InterPro" id="IPR039537">
    <property type="entry name" value="Retrotran_Ty1/copia-like"/>
</dbReference>
<accession>A0A834HEV1</accession>
<feature type="domain" description="Integrase catalytic" evidence="1">
    <location>
        <begin position="1"/>
        <end position="90"/>
    </location>
</feature>
<sequence length="335" mass="36786">MKYKETEFLKYLHQNGTLPHRSCSGTSQQNGRAERKHRHILDTVRALLIDASCPERLWGEATLTAVYTINRVPSPAIGSQSPYERLYGILPAYDLLKGVRLSIKDTNVGIPLLNAFAFLGMSFFGNTKSSLLCSSKLSSMVYPEASIRSDDPTPAPPGPTLAPSGSSLLEPSHFGFTLNEPFTLPNSPPIELPVPPLSDDSPLHRSTQHIPPLSYVHILMLIGLVTPLIVALPRANDTYLVELAGRLLVVIRDGCQLTFLLSYTSNYGEPIFDESTIEYGATEFLVFEVDINSNWTWAQITSLGDYARLLGDNASIAVDVSKFPGVKAQLYLLHG</sequence>
<dbReference type="InterPro" id="IPR012337">
    <property type="entry name" value="RNaseH-like_sf"/>
</dbReference>
<dbReference type="InterPro" id="IPR005174">
    <property type="entry name" value="KIB1-4_b-propeller"/>
</dbReference>
<dbReference type="OrthoDB" id="1938465at2759"/>
<dbReference type="GO" id="GO:0015074">
    <property type="term" value="P:DNA integration"/>
    <property type="evidence" value="ECO:0007669"/>
    <property type="project" value="InterPro"/>
</dbReference>
<dbReference type="Proteomes" id="UP000626092">
    <property type="component" value="Unassembled WGS sequence"/>
</dbReference>
<gene>
    <name evidence="2" type="ORF">RHSIM_Rhsim02G0249300</name>
</gene>
<keyword evidence="3" id="KW-1185">Reference proteome</keyword>
<dbReference type="PANTHER" id="PTHR42648">
    <property type="entry name" value="TRANSPOSASE, PUTATIVE-RELATED"/>
    <property type="match status" value="1"/>
</dbReference>
<evidence type="ECO:0000259" key="1">
    <source>
        <dbReference type="PROSITE" id="PS50994"/>
    </source>
</evidence>
<reference evidence="2" key="1">
    <citation type="submission" date="2019-11" db="EMBL/GenBank/DDBJ databases">
        <authorList>
            <person name="Liu Y."/>
            <person name="Hou J."/>
            <person name="Li T.-Q."/>
            <person name="Guan C.-H."/>
            <person name="Wu X."/>
            <person name="Wu H.-Z."/>
            <person name="Ling F."/>
            <person name="Zhang R."/>
            <person name="Shi X.-G."/>
            <person name="Ren J.-P."/>
            <person name="Chen E.-F."/>
            <person name="Sun J.-M."/>
        </authorList>
    </citation>
    <scope>NUCLEOTIDE SEQUENCE</scope>
    <source>
        <strain evidence="2">Adult_tree_wgs_1</strain>
        <tissue evidence="2">Leaves</tissue>
    </source>
</reference>
<proteinExistence type="predicted"/>
<dbReference type="PANTHER" id="PTHR42648:SF31">
    <property type="entry name" value="RNA-DIRECTED DNA POLYMERASE"/>
    <property type="match status" value="1"/>
</dbReference>
<dbReference type="AlphaFoldDB" id="A0A834HEV1"/>
<organism evidence="2 3">
    <name type="scientific">Rhododendron simsii</name>
    <name type="common">Sims's rhododendron</name>
    <dbReference type="NCBI Taxonomy" id="118357"/>
    <lineage>
        <taxon>Eukaryota</taxon>
        <taxon>Viridiplantae</taxon>
        <taxon>Streptophyta</taxon>
        <taxon>Embryophyta</taxon>
        <taxon>Tracheophyta</taxon>
        <taxon>Spermatophyta</taxon>
        <taxon>Magnoliopsida</taxon>
        <taxon>eudicotyledons</taxon>
        <taxon>Gunneridae</taxon>
        <taxon>Pentapetalae</taxon>
        <taxon>asterids</taxon>
        <taxon>Ericales</taxon>
        <taxon>Ericaceae</taxon>
        <taxon>Ericoideae</taxon>
        <taxon>Rhodoreae</taxon>
        <taxon>Rhododendron</taxon>
    </lineage>
</organism>